<evidence type="ECO:0000256" key="1">
    <source>
        <dbReference type="SAM" id="Phobius"/>
    </source>
</evidence>
<keyword evidence="3" id="KW-1185">Reference proteome</keyword>
<dbReference type="AlphaFoldDB" id="A0AAV2EAH0"/>
<proteinExistence type="predicted"/>
<organism evidence="2 3">
    <name type="scientific">Linum trigynum</name>
    <dbReference type="NCBI Taxonomy" id="586398"/>
    <lineage>
        <taxon>Eukaryota</taxon>
        <taxon>Viridiplantae</taxon>
        <taxon>Streptophyta</taxon>
        <taxon>Embryophyta</taxon>
        <taxon>Tracheophyta</taxon>
        <taxon>Spermatophyta</taxon>
        <taxon>Magnoliopsida</taxon>
        <taxon>eudicotyledons</taxon>
        <taxon>Gunneridae</taxon>
        <taxon>Pentapetalae</taxon>
        <taxon>rosids</taxon>
        <taxon>fabids</taxon>
        <taxon>Malpighiales</taxon>
        <taxon>Linaceae</taxon>
        <taxon>Linum</taxon>
    </lineage>
</organism>
<sequence>MASGSFPFAYIHLFLFIALTGIPVSHFLMEEWILDINSFDPLHLKSSVWHLVFLLYGVLRALWRIVFSIWAFG</sequence>
<accession>A0AAV2EAH0</accession>
<feature type="transmembrane region" description="Helical" evidence="1">
    <location>
        <begin position="48"/>
        <end position="72"/>
    </location>
</feature>
<keyword evidence="1" id="KW-0472">Membrane</keyword>
<reference evidence="2 3" key="1">
    <citation type="submission" date="2024-04" db="EMBL/GenBank/DDBJ databases">
        <authorList>
            <person name="Fracassetti M."/>
        </authorList>
    </citation>
    <scope>NUCLEOTIDE SEQUENCE [LARGE SCALE GENOMIC DNA]</scope>
</reference>
<evidence type="ECO:0000313" key="2">
    <source>
        <dbReference type="EMBL" id="CAL1382901.1"/>
    </source>
</evidence>
<protein>
    <submittedName>
        <fullName evidence="2">Uncharacterized protein</fullName>
    </submittedName>
</protein>
<gene>
    <name evidence="2" type="ORF">LTRI10_LOCUS24201</name>
</gene>
<evidence type="ECO:0000313" key="3">
    <source>
        <dbReference type="Proteomes" id="UP001497516"/>
    </source>
</evidence>
<dbReference type="EMBL" id="OZ034817">
    <property type="protein sequence ID" value="CAL1382901.1"/>
    <property type="molecule type" value="Genomic_DNA"/>
</dbReference>
<keyword evidence="1" id="KW-0812">Transmembrane</keyword>
<dbReference type="Proteomes" id="UP001497516">
    <property type="component" value="Chromosome 4"/>
</dbReference>
<feature type="transmembrane region" description="Helical" evidence="1">
    <location>
        <begin position="7"/>
        <end position="28"/>
    </location>
</feature>
<name>A0AAV2EAH0_9ROSI</name>
<keyword evidence="1" id="KW-1133">Transmembrane helix</keyword>